<dbReference type="PANTHER" id="PTHR23150:SF19">
    <property type="entry name" value="FORMYLGLYCINE-GENERATING ENZYME"/>
    <property type="match status" value="1"/>
</dbReference>
<keyword evidence="5" id="KW-0808">Transferase</keyword>
<dbReference type="SUPFAM" id="SSF56436">
    <property type="entry name" value="C-type lectin-like"/>
    <property type="match status" value="1"/>
</dbReference>
<dbReference type="InterPro" id="IPR016187">
    <property type="entry name" value="CTDL_fold"/>
</dbReference>
<evidence type="ECO:0000256" key="2">
    <source>
        <dbReference type="ARBA" id="ARBA00022840"/>
    </source>
</evidence>
<dbReference type="GO" id="GO:0120147">
    <property type="term" value="F:formylglycine-generating oxidase activity"/>
    <property type="evidence" value="ECO:0007669"/>
    <property type="project" value="TreeGrafter"/>
</dbReference>
<evidence type="ECO:0000259" key="4">
    <source>
        <dbReference type="PROSITE" id="PS50011"/>
    </source>
</evidence>
<dbReference type="InterPro" id="IPR051043">
    <property type="entry name" value="Sulfatase_Mod_Factor_Kinase"/>
</dbReference>
<dbReference type="Gene3D" id="3.90.1580.10">
    <property type="entry name" value="paralog of FGE (formylglycine-generating enzyme)"/>
    <property type="match status" value="1"/>
</dbReference>
<dbReference type="InterPro" id="IPR000719">
    <property type="entry name" value="Prot_kinase_dom"/>
</dbReference>
<dbReference type="InterPro" id="IPR005532">
    <property type="entry name" value="SUMF_dom"/>
</dbReference>
<accession>Q117B6</accession>
<dbReference type="Gene3D" id="1.10.510.10">
    <property type="entry name" value="Transferase(Phosphotransferase) domain 1"/>
    <property type="match status" value="1"/>
</dbReference>
<evidence type="ECO:0000256" key="1">
    <source>
        <dbReference type="ARBA" id="ARBA00022741"/>
    </source>
</evidence>
<proteinExistence type="predicted"/>
<reference evidence="5" key="1">
    <citation type="submission" date="2006-06" db="EMBL/GenBank/DDBJ databases">
        <title>Complete sequence of Trichodesmium erythraeum IMS101.</title>
        <authorList>
            <consortium name="US DOE Joint Genome Institute"/>
            <person name="Copeland A."/>
            <person name="Lucas S."/>
            <person name="Lapidus A."/>
            <person name="Barry K."/>
            <person name="Detter J.C."/>
            <person name="Glavina del Rio T."/>
            <person name="Hammon N."/>
            <person name="Israni S."/>
            <person name="Dalin E."/>
            <person name="Tice H."/>
            <person name="Pitluck S."/>
            <person name="Kiss H."/>
            <person name="Munk A.C."/>
            <person name="Brettin T."/>
            <person name="Bruce D."/>
            <person name="Han C."/>
            <person name="Tapia R."/>
            <person name="Gilna P."/>
            <person name="Schmutz J."/>
            <person name="Larimer F."/>
            <person name="Land M."/>
            <person name="Hauser L."/>
            <person name="Kyrpides N."/>
            <person name="Kim E."/>
            <person name="Richardson P."/>
        </authorList>
    </citation>
    <scope>NUCLEOTIDE SEQUENCE [LARGE SCALE GENOMIC DNA]</scope>
    <source>
        <strain evidence="5">IMS101</strain>
    </source>
</reference>
<dbReference type="Pfam" id="PF03781">
    <property type="entry name" value="FGE-sulfatase"/>
    <property type="match status" value="1"/>
</dbReference>
<dbReference type="PROSITE" id="PS00107">
    <property type="entry name" value="PROTEIN_KINASE_ATP"/>
    <property type="match status" value="1"/>
</dbReference>
<dbReference type="SUPFAM" id="SSF56112">
    <property type="entry name" value="Protein kinase-like (PK-like)"/>
    <property type="match status" value="1"/>
</dbReference>
<dbReference type="CDD" id="cd14014">
    <property type="entry name" value="STKc_PknB_like"/>
    <property type="match status" value="1"/>
</dbReference>
<dbReference type="InterPro" id="IPR008271">
    <property type="entry name" value="Ser/Thr_kinase_AS"/>
</dbReference>
<dbReference type="SMART" id="SM00220">
    <property type="entry name" value="S_TKc"/>
    <property type="match status" value="1"/>
</dbReference>
<dbReference type="eggNOG" id="COG0515">
    <property type="taxonomic scope" value="Bacteria"/>
</dbReference>
<dbReference type="OrthoDB" id="569031at2"/>
<organism evidence="5">
    <name type="scientific">Trichodesmium erythraeum (strain IMS101)</name>
    <dbReference type="NCBI Taxonomy" id="203124"/>
    <lineage>
        <taxon>Bacteria</taxon>
        <taxon>Bacillati</taxon>
        <taxon>Cyanobacteriota</taxon>
        <taxon>Cyanophyceae</taxon>
        <taxon>Oscillatoriophycideae</taxon>
        <taxon>Oscillatoriales</taxon>
        <taxon>Microcoleaceae</taxon>
        <taxon>Trichodesmium</taxon>
    </lineage>
</organism>
<dbReference type="Pfam" id="PF00069">
    <property type="entry name" value="Pkinase"/>
    <property type="match status" value="1"/>
</dbReference>
<dbReference type="EMBL" id="CP000393">
    <property type="protein sequence ID" value="ABG50408.1"/>
    <property type="molecule type" value="Genomic_DNA"/>
</dbReference>
<protein>
    <submittedName>
        <fullName evidence="5">Serine/threonine protein kinase</fullName>
    </submittedName>
</protein>
<dbReference type="InterPro" id="IPR011009">
    <property type="entry name" value="Kinase-like_dom_sf"/>
</dbReference>
<keyword evidence="5" id="KW-0418">Kinase</keyword>
<dbReference type="STRING" id="203124.Tery_1036"/>
<dbReference type="eggNOG" id="COG1262">
    <property type="taxonomic scope" value="Bacteria"/>
</dbReference>
<keyword evidence="2 3" id="KW-0067">ATP-binding</keyword>
<keyword evidence="5" id="KW-0723">Serine/threonine-protein kinase</keyword>
<sequence length="617" mass="70235">MRCLNCHTDGIPLETKICYNCGAYLPSLIRGLLTPGTQLGDKPYQIDYPLGRGGFGVTYRGHHTLLKQIVAIKEYYPQNYALRHPTTGGFTIPRNQQEIFQQGLRRFLQEGKILAQLNHPHVVRVIDLFEENETAYLVMELVRGKSLRKELDSQPEKKFPPQKVKEIITDLVSALSAVHQQGIFHLDIKPDNILLTPEGRLVLTDFGSAKQTFGTSMGTSSTESFAESYAAPEVLARGEVGVESDIFEVGMMVYEMLSGQLPPNVLERSLSKEKSWEPEGLESSWQKLLMSALVLAKEGRPGNIEEWWEMNFHKKSTERTQESGWKTKEFKNRKKDISSPPRQKFGFEVIKVNSRGKEIDRRSYEAEFLAENLDSGLVLEMVYIPGGSFLMGSPEYEDERFDSESPQHQVNIKPFLMSKYPITQDQYQAIMGDNPSYFKGGKRPVERVSWHDATKFCEKLSSKTGKIYRLPSESQWEYACRAGTSTPFYFGETMTSELVNYDGNYPYGNAPFGEYREQTTDVGSFLPNAFGLYDMHGNVSEWCLDAWHHNYYGAPTNGSAWKTGGSNRKRVLRGGCWDSYSTNCRSAWRFYYNADDLYYYRGFRVVSSSPVVSAFNS</sequence>
<gene>
    <name evidence="5" type="ordered locus">Tery_1036</name>
</gene>
<evidence type="ECO:0000256" key="3">
    <source>
        <dbReference type="PROSITE-ProRule" id="PRU10141"/>
    </source>
</evidence>
<evidence type="ECO:0000313" key="5">
    <source>
        <dbReference type="EMBL" id="ABG50408.1"/>
    </source>
</evidence>
<dbReference type="PROSITE" id="PS00108">
    <property type="entry name" value="PROTEIN_KINASE_ST"/>
    <property type="match status" value="1"/>
</dbReference>
<name>Q117B6_TRIEI</name>
<dbReference type="KEGG" id="ter:Tery_1036"/>
<dbReference type="RefSeq" id="WP_011610794.1">
    <property type="nucleotide sequence ID" value="NC_008312.1"/>
</dbReference>
<keyword evidence="1 3" id="KW-0547">Nucleotide-binding</keyword>
<feature type="domain" description="Protein kinase" evidence="4">
    <location>
        <begin position="44"/>
        <end position="316"/>
    </location>
</feature>
<dbReference type="AlphaFoldDB" id="Q117B6"/>
<dbReference type="PANTHER" id="PTHR23150">
    <property type="entry name" value="SULFATASE MODIFYING FACTOR 1, 2"/>
    <property type="match status" value="1"/>
</dbReference>
<dbReference type="PROSITE" id="PS50011">
    <property type="entry name" value="PROTEIN_KINASE_DOM"/>
    <property type="match status" value="1"/>
</dbReference>
<dbReference type="GO" id="GO:0005524">
    <property type="term" value="F:ATP binding"/>
    <property type="evidence" value="ECO:0007669"/>
    <property type="project" value="UniProtKB-UniRule"/>
</dbReference>
<dbReference type="GO" id="GO:0004674">
    <property type="term" value="F:protein serine/threonine kinase activity"/>
    <property type="evidence" value="ECO:0007669"/>
    <property type="project" value="UniProtKB-KW"/>
</dbReference>
<dbReference type="InterPro" id="IPR017441">
    <property type="entry name" value="Protein_kinase_ATP_BS"/>
</dbReference>
<dbReference type="HOGENOM" id="CLU_012431_6_1_3"/>
<feature type="binding site" evidence="3">
    <location>
        <position position="73"/>
    </location>
    <ligand>
        <name>ATP</name>
        <dbReference type="ChEBI" id="CHEBI:30616"/>
    </ligand>
</feature>
<dbReference type="InterPro" id="IPR042095">
    <property type="entry name" value="SUMF_sf"/>
</dbReference>